<protein>
    <submittedName>
        <fullName evidence="2">Uncharacterized protein</fullName>
    </submittedName>
</protein>
<accession>A0A9P8AHF6</accession>
<proteinExistence type="predicted"/>
<comment type="caution">
    <text evidence="2">The sequence shown here is derived from an EMBL/GenBank/DDBJ whole genome shotgun (WGS) entry which is preliminary data.</text>
</comment>
<dbReference type="GeneID" id="66114797"/>
<gene>
    <name evidence="2" type="ORF">KQ657_001423</name>
</gene>
<keyword evidence="1" id="KW-1133">Transmembrane helix</keyword>
<reference evidence="2" key="1">
    <citation type="submission" date="2021-03" db="EMBL/GenBank/DDBJ databases">
        <authorList>
            <person name="Palmer J.M."/>
        </authorList>
    </citation>
    <scope>NUCLEOTIDE SEQUENCE</scope>
    <source>
        <strain evidence="2">ARV_011</strain>
    </source>
</reference>
<keyword evidence="1" id="KW-0812">Transmembrane</keyword>
<sequence length="194" mass="21430">MTEAVTYPDATFKLPTPFVNLGNSSAYPKWSPINTKDQTTRVFKFGFYTTVGAYAWLTIWKRTAFLLKMPLSAVAFVTTAVGVRSGLANIRERNDPWNIFWGSVAGSTALATTSYRSLPVSTRAWATFLSASVLAIGEGTWYAQSASSAGQDVKQVLADSESALEKQQFWDVWRRRPLSQTVEELGVGRGIFKP</sequence>
<organism evidence="2 3">
    <name type="scientific">Scheffersomyces spartinae</name>
    <dbReference type="NCBI Taxonomy" id="45513"/>
    <lineage>
        <taxon>Eukaryota</taxon>
        <taxon>Fungi</taxon>
        <taxon>Dikarya</taxon>
        <taxon>Ascomycota</taxon>
        <taxon>Saccharomycotina</taxon>
        <taxon>Pichiomycetes</taxon>
        <taxon>Debaryomycetaceae</taxon>
        <taxon>Scheffersomyces</taxon>
    </lineage>
</organism>
<dbReference type="RefSeq" id="XP_043048193.1">
    <property type="nucleotide sequence ID" value="XM_043192221.1"/>
</dbReference>
<dbReference type="OrthoDB" id="1913277at2759"/>
<feature type="transmembrane region" description="Helical" evidence="1">
    <location>
        <begin position="42"/>
        <end position="59"/>
    </location>
</feature>
<evidence type="ECO:0000313" key="2">
    <source>
        <dbReference type="EMBL" id="KAG7192643.1"/>
    </source>
</evidence>
<dbReference type="EMBL" id="JAHMUF010000016">
    <property type="protein sequence ID" value="KAG7192643.1"/>
    <property type="molecule type" value="Genomic_DNA"/>
</dbReference>
<dbReference type="AlphaFoldDB" id="A0A9P8AHF6"/>
<name>A0A9P8AHF6_9ASCO</name>
<dbReference type="Proteomes" id="UP000790833">
    <property type="component" value="Unassembled WGS sequence"/>
</dbReference>
<keyword evidence="3" id="KW-1185">Reference proteome</keyword>
<evidence type="ECO:0000256" key="1">
    <source>
        <dbReference type="SAM" id="Phobius"/>
    </source>
</evidence>
<keyword evidence="1" id="KW-0472">Membrane</keyword>
<evidence type="ECO:0000313" key="3">
    <source>
        <dbReference type="Proteomes" id="UP000790833"/>
    </source>
</evidence>